<keyword evidence="6" id="KW-0805">Transcription regulation</keyword>
<dbReference type="PROSITE" id="PS00028">
    <property type="entry name" value="ZINC_FINGER_C2H2_1"/>
    <property type="match status" value="2"/>
</dbReference>
<dbReference type="SUPFAM" id="SSF57667">
    <property type="entry name" value="beta-beta-alpha zinc fingers"/>
    <property type="match status" value="1"/>
</dbReference>
<evidence type="ECO:0000259" key="12">
    <source>
        <dbReference type="PROSITE" id="PS50157"/>
    </source>
</evidence>
<proteinExistence type="predicted"/>
<dbReference type="EMBL" id="JACAZH010000017">
    <property type="protein sequence ID" value="KAF7348347.1"/>
    <property type="molecule type" value="Genomic_DNA"/>
</dbReference>
<evidence type="ECO:0000256" key="2">
    <source>
        <dbReference type="ARBA" id="ARBA00022723"/>
    </source>
</evidence>
<sequence>MSQSESSDASKKRYVCPECDKAFSTSSHLGRHSLVHTGEKSYKCDFPGCETRCSRADNLQAHKRVHLAPQPRPKGRKSKAAESSDSHPFPVSSSSSSSSSPTFQHSPSAPFRAPATRFSSVPVSNSPQSFMPSQLPPSRGGTPHGPPLPFSLEDRSSNFSLSSSAQFHPGSRSSGSHMPYPPRFPNTMPPPVMPNQSLDTINPNMLLQNPPPLQRCESSGLYYQPHPSLSQGPGATVYPYTPYTQHTPVPQYPFHAPSNRAGGSSHHRSSRTPSPEFPELHQLPRY</sequence>
<evidence type="ECO:0000256" key="7">
    <source>
        <dbReference type="ARBA" id="ARBA00023125"/>
    </source>
</evidence>
<evidence type="ECO:0000256" key="6">
    <source>
        <dbReference type="ARBA" id="ARBA00023015"/>
    </source>
</evidence>
<dbReference type="PANTHER" id="PTHR14003">
    <property type="entry name" value="TRANSCRIPTIONAL REPRESSOR PROTEIN YY"/>
    <property type="match status" value="1"/>
</dbReference>
<keyword evidence="14" id="KW-1185">Reference proteome</keyword>
<dbReference type="GO" id="GO:0000978">
    <property type="term" value="F:RNA polymerase II cis-regulatory region sequence-specific DNA binding"/>
    <property type="evidence" value="ECO:0007669"/>
    <property type="project" value="TreeGrafter"/>
</dbReference>
<dbReference type="AlphaFoldDB" id="A0A8H6XWC9"/>
<evidence type="ECO:0000256" key="10">
    <source>
        <dbReference type="PROSITE-ProRule" id="PRU00042"/>
    </source>
</evidence>
<accession>A0A8H6XWC9</accession>
<feature type="compositionally biased region" description="Low complexity" evidence="11">
    <location>
        <begin position="86"/>
        <end position="108"/>
    </location>
</feature>
<gene>
    <name evidence="13" type="ORF">MSAN_01788700</name>
</gene>
<dbReference type="PANTHER" id="PTHR14003:SF19">
    <property type="entry name" value="YY2 TRANSCRIPTION FACTOR"/>
    <property type="match status" value="1"/>
</dbReference>
<protein>
    <recommendedName>
        <fullName evidence="12">C2H2-type domain-containing protein</fullName>
    </recommendedName>
</protein>
<dbReference type="FunFam" id="3.30.160.60:FF:001228">
    <property type="entry name" value="Zinc finger protein 236"/>
    <property type="match status" value="1"/>
</dbReference>
<feature type="region of interest" description="Disordered" evidence="11">
    <location>
        <begin position="61"/>
        <end position="286"/>
    </location>
</feature>
<dbReference type="InterPro" id="IPR036236">
    <property type="entry name" value="Znf_C2H2_sf"/>
</dbReference>
<keyword evidence="3" id="KW-0677">Repeat</keyword>
<comment type="subcellular location">
    <subcellularLocation>
        <location evidence="1">Nucleus</location>
    </subcellularLocation>
</comment>
<dbReference type="InterPro" id="IPR013087">
    <property type="entry name" value="Znf_C2H2_type"/>
</dbReference>
<evidence type="ECO:0000313" key="13">
    <source>
        <dbReference type="EMBL" id="KAF7348347.1"/>
    </source>
</evidence>
<dbReference type="GO" id="GO:0000785">
    <property type="term" value="C:chromatin"/>
    <property type="evidence" value="ECO:0007669"/>
    <property type="project" value="TreeGrafter"/>
</dbReference>
<keyword evidence="5" id="KW-0862">Zinc</keyword>
<dbReference type="SMART" id="SM00355">
    <property type="entry name" value="ZnF_C2H2"/>
    <property type="match status" value="2"/>
</dbReference>
<evidence type="ECO:0000256" key="8">
    <source>
        <dbReference type="ARBA" id="ARBA00023163"/>
    </source>
</evidence>
<dbReference type="OrthoDB" id="6365676at2759"/>
<evidence type="ECO:0000256" key="5">
    <source>
        <dbReference type="ARBA" id="ARBA00022833"/>
    </source>
</evidence>
<feature type="domain" description="C2H2-type" evidence="12">
    <location>
        <begin position="14"/>
        <end position="41"/>
    </location>
</feature>
<dbReference type="Proteomes" id="UP000623467">
    <property type="component" value="Unassembled WGS sequence"/>
</dbReference>
<keyword evidence="4 10" id="KW-0863">Zinc-finger</keyword>
<dbReference type="GO" id="GO:0005667">
    <property type="term" value="C:transcription regulator complex"/>
    <property type="evidence" value="ECO:0007669"/>
    <property type="project" value="TreeGrafter"/>
</dbReference>
<feature type="domain" description="C2H2-type" evidence="12">
    <location>
        <begin position="42"/>
        <end position="71"/>
    </location>
</feature>
<dbReference type="Pfam" id="PF00096">
    <property type="entry name" value="zf-C2H2"/>
    <property type="match status" value="2"/>
</dbReference>
<evidence type="ECO:0000256" key="11">
    <source>
        <dbReference type="SAM" id="MobiDB-lite"/>
    </source>
</evidence>
<keyword evidence="9" id="KW-0539">Nucleus</keyword>
<dbReference type="PROSITE" id="PS50157">
    <property type="entry name" value="ZINC_FINGER_C2H2_2"/>
    <property type="match status" value="2"/>
</dbReference>
<evidence type="ECO:0000256" key="3">
    <source>
        <dbReference type="ARBA" id="ARBA00022737"/>
    </source>
</evidence>
<dbReference type="GO" id="GO:0031519">
    <property type="term" value="C:PcG protein complex"/>
    <property type="evidence" value="ECO:0007669"/>
    <property type="project" value="TreeGrafter"/>
</dbReference>
<evidence type="ECO:0000256" key="9">
    <source>
        <dbReference type="ARBA" id="ARBA00023242"/>
    </source>
</evidence>
<evidence type="ECO:0000256" key="4">
    <source>
        <dbReference type="ARBA" id="ARBA00022771"/>
    </source>
</evidence>
<keyword evidence="7" id="KW-0238">DNA-binding</keyword>
<comment type="caution">
    <text evidence="13">The sequence shown here is derived from an EMBL/GenBank/DDBJ whole genome shotgun (WGS) entry which is preliminary data.</text>
</comment>
<feature type="compositionally biased region" description="Polar residues" evidence="11">
    <location>
        <begin position="117"/>
        <end position="132"/>
    </location>
</feature>
<name>A0A8H6XWC9_9AGAR</name>
<evidence type="ECO:0000256" key="1">
    <source>
        <dbReference type="ARBA" id="ARBA00004123"/>
    </source>
</evidence>
<dbReference type="GO" id="GO:0000981">
    <property type="term" value="F:DNA-binding transcription factor activity, RNA polymerase II-specific"/>
    <property type="evidence" value="ECO:0007669"/>
    <property type="project" value="TreeGrafter"/>
</dbReference>
<reference evidence="13" key="1">
    <citation type="submission" date="2020-05" db="EMBL/GenBank/DDBJ databases">
        <title>Mycena genomes resolve the evolution of fungal bioluminescence.</title>
        <authorList>
            <person name="Tsai I.J."/>
        </authorList>
    </citation>
    <scope>NUCLEOTIDE SEQUENCE</scope>
    <source>
        <strain evidence="13">160909Yilan</strain>
    </source>
</reference>
<dbReference type="GO" id="GO:0008270">
    <property type="term" value="F:zinc ion binding"/>
    <property type="evidence" value="ECO:0007669"/>
    <property type="project" value="UniProtKB-KW"/>
</dbReference>
<keyword evidence="8" id="KW-0804">Transcription</keyword>
<evidence type="ECO:0000313" key="14">
    <source>
        <dbReference type="Proteomes" id="UP000623467"/>
    </source>
</evidence>
<keyword evidence="2" id="KW-0479">Metal-binding</keyword>
<feature type="compositionally biased region" description="Pro residues" evidence="11">
    <location>
        <begin position="179"/>
        <end position="193"/>
    </location>
</feature>
<dbReference type="Gene3D" id="3.30.160.60">
    <property type="entry name" value="Classic Zinc Finger"/>
    <property type="match status" value="2"/>
</dbReference>
<organism evidence="13 14">
    <name type="scientific">Mycena sanguinolenta</name>
    <dbReference type="NCBI Taxonomy" id="230812"/>
    <lineage>
        <taxon>Eukaryota</taxon>
        <taxon>Fungi</taxon>
        <taxon>Dikarya</taxon>
        <taxon>Basidiomycota</taxon>
        <taxon>Agaricomycotina</taxon>
        <taxon>Agaricomycetes</taxon>
        <taxon>Agaricomycetidae</taxon>
        <taxon>Agaricales</taxon>
        <taxon>Marasmiineae</taxon>
        <taxon>Mycenaceae</taxon>
        <taxon>Mycena</taxon>
    </lineage>
</organism>